<accession>A0A4R2KT99</accession>
<evidence type="ECO:0000313" key="1">
    <source>
        <dbReference type="EMBL" id="TCO76042.1"/>
    </source>
</evidence>
<dbReference type="AlphaFoldDB" id="A0A4R2KT99"/>
<dbReference type="Proteomes" id="UP000294980">
    <property type="component" value="Unassembled WGS sequence"/>
</dbReference>
<reference evidence="1 2" key="1">
    <citation type="submission" date="2019-03" db="EMBL/GenBank/DDBJ databases">
        <title>Genomic Encyclopedia of Type Strains, Phase IV (KMG-IV): sequencing the most valuable type-strain genomes for metagenomic binning, comparative biology and taxonomic classification.</title>
        <authorList>
            <person name="Goeker M."/>
        </authorList>
    </citation>
    <scope>NUCLEOTIDE SEQUENCE [LARGE SCALE GENOMIC DNA]</scope>
    <source>
        <strain evidence="1 2">DSM 23344</strain>
    </source>
</reference>
<gene>
    <name evidence="1" type="ORF">EV688_1052</name>
</gene>
<proteinExistence type="predicted"/>
<name>A0A4R2KT99_9GAMM</name>
<organism evidence="1 2">
    <name type="scientific">Chromatocurvus halotolerans</name>
    <dbReference type="NCBI Taxonomy" id="1132028"/>
    <lineage>
        <taxon>Bacteria</taxon>
        <taxon>Pseudomonadati</taxon>
        <taxon>Pseudomonadota</taxon>
        <taxon>Gammaproteobacteria</taxon>
        <taxon>Cellvibrionales</taxon>
        <taxon>Halieaceae</taxon>
        <taxon>Chromatocurvus</taxon>
    </lineage>
</organism>
<comment type="caution">
    <text evidence="1">The sequence shown here is derived from an EMBL/GenBank/DDBJ whole genome shotgun (WGS) entry which is preliminary data.</text>
</comment>
<sequence length="90" mass="10354">MGKDPAIIETYGHAAGMTFVYYKRPSDNKLHQFRCRIYDDVVRWNFVGEGLRVKEDDSELRQAVAGDVLQIIDTREDGGVKVRVFAYQDL</sequence>
<dbReference type="EMBL" id="SLWX01000005">
    <property type="protein sequence ID" value="TCO76042.1"/>
    <property type="molecule type" value="Genomic_DNA"/>
</dbReference>
<protein>
    <submittedName>
        <fullName evidence="1">Uncharacterized protein</fullName>
    </submittedName>
</protein>
<evidence type="ECO:0000313" key="2">
    <source>
        <dbReference type="Proteomes" id="UP000294980"/>
    </source>
</evidence>
<keyword evidence="2" id="KW-1185">Reference proteome</keyword>